<gene>
    <name evidence="2" type="ORF">GCWU0000282_002016</name>
</gene>
<dbReference type="Proteomes" id="UP000018227">
    <property type="component" value="Unassembled WGS sequence"/>
</dbReference>
<organism evidence="2 3">
    <name type="scientific">Catonella morbi ATCC 51271</name>
    <dbReference type="NCBI Taxonomy" id="592026"/>
    <lineage>
        <taxon>Bacteria</taxon>
        <taxon>Bacillati</taxon>
        <taxon>Bacillota</taxon>
        <taxon>Clostridia</taxon>
        <taxon>Lachnospirales</taxon>
        <taxon>Lachnospiraceae</taxon>
        <taxon>Catonella</taxon>
    </lineage>
</organism>
<dbReference type="InterPro" id="IPR011854">
    <property type="entry name" value="HypE"/>
</dbReference>
<dbReference type="HOGENOM" id="CLU_854416_0_0_9"/>
<sequence>MIEVPDYIYERSVIKQLYLKEESRHLFQKNAYSVSINREEQITGYVAEASEVLSFKGEPVLTEKALNEILRKIMCAGGNLTELRADIVFAGGFEEAELRKFSSSLKKLADKIEVQIKKVSVYLRESAEPGKTVFISGKGCLKKTSDAPWQRQRIFEGQRIILTGSVGKSGMIELFDKNKQDLKQIYPDIYIEKMSNKSADRLPYAETETAPFYKVSAMLPLGPGGLTAGLWNLGEREEAGLVIYADRINYEQETIEISNHFNLNPLELNSEGAYLLATDRGEELTLALRSAGIDAVCIGEVTKNKKRVVMFEDEERYIESPGYKF</sequence>
<dbReference type="STRING" id="592026.GCWU0000282_002016"/>
<evidence type="ECO:0000313" key="3">
    <source>
        <dbReference type="Proteomes" id="UP000018227"/>
    </source>
</evidence>
<dbReference type="SUPFAM" id="SSF56042">
    <property type="entry name" value="PurM C-terminal domain-like"/>
    <property type="match status" value="1"/>
</dbReference>
<dbReference type="GO" id="GO:0051604">
    <property type="term" value="P:protein maturation"/>
    <property type="evidence" value="ECO:0007669"/>
    <property type="project" value="TreeGrafter"/>
</dbReference>
<accession>V2Y4Z2</accession>
<dbReference type="InterPro" id="IPR010918">
    <property type="entry name" value="PurM-like_C_dom"/>
</dbReference>
<reference evidence="2 3" key="1">
    <citation type="submission" date="2013-06" db="EMBL/GenBank/DDBJ databases">
        <authorList>
            <person name="Weinstock G."/>
            <person name="Sodergren E."/>
            <person name="Clifton S."/>
            <person name="Fulton L."/>
            <person name="Fulton B."/>
            <person name="Courtney L."/>
            <person name="Fronick C."/>
            <person name="Harrison M."/>
            <person name="Strong C."/>
            <person name="Farmer C."/>
            <person name="Delahaunty K."/>
            <person name="Markovic C."/>
            <person name="Hall O."/>
            <person name="Minx P."/>
            <person name="Tomlinson C."/>
            <person name="Mitreva M."/>
            <person name="Nelson J."/>
            <person name="Hou S."/>
            <person name="Wollam A."/>
            <person name="Pepin K.H."/>
            <person name="Johnson M."/>
            <person name="Bhonagiri V."/>
            <person name="Nash W.E."/>
            <person name="Warren W."/>
            <person name="Chinwalla A."/>
            <person name="Mardis E.R."/>
            <person name="Wilson R.K."/>
        </authorList>
    </citation>
    <scope>NUCLEOTIDE SEQUENCE [LARGE SCALE GENOMIC DNA]</scope>
    <source>
        <strain evidence="2 3">ATCC 51271</strain>
    </source>
</reference>
<dbReference type="PANTHER" id="PTHR30303:SF4">
    <property type="entry name" value="HYDROGENASE EXPRESSION_FORMATION PROTEIN HYPE"/>
    <property type="match status" value="1"/>
</dbReference>
<dbReference type="OrthoDB" id="153904at2"/>
<evidence type="ECO:0000259" key="1">
    <source>
        <dbReference type="Pfam" id="PF02769"/>
    </source>
</evidence>
<evidence type="ECO:0000313" key="2">
    <source>
        <dbReference type="EMBL" id="ESL03142.1"/>
    </source>
</evidence>
<feature type="domain" description="PurM-like C-terminal" evidence="1">
    <location>
        <begin position="156"/>
        <end position="309"/>
    </location>
</feature>
<dbReference type="EMBL" id="ACIL03000013">
    <property type="protein sequence ID" value="ESL03142.1"/>
    <property type="molecule type" value="Genomic_DNA"/>
</dbReference>
<keyword evidence="3" id="KW-1185">Reference proteome</keyword>
<dbReference type="Pfam" id="PF02769">
    <property type="entry name" value="AIRS_C"/>
    <property type="match status" value="1"/>
</dbReference>
<dbReference type="eggNOG" id="COG0309">
    <property type="taxonomic scope" value="Bacteria"/>
</dbReference>
<name>V2Y4Z2_9FIRM</name>
<proteinExistence type="predicted"/>
<dbReference type="InterPro" id="IPR036676">
    <property type="entry name" value="PurM-like_C_sf"/>
</dbReference>
<dbReference type="Gene3D" id="3.90.650.10">
    <property type="entry name" value="PurM-like C-terminal domain"/>
    <property type="match status" value="1"/>
</dbReference>
<protein>
    <recommendedName>
        <fullName evidence="1">PurM-like C-terminal domain-containing protein</fullName>
    </recommendedName>
</protein>
<dbReference type="AlphaFoldDB" id="V2Y4Z2"/>
<dbReference type="PANTHER" id="PTHR30303">
    <property type="entry name" value="HYDROGENASE ISOENZYMES FORMATION PROTEIN HYPE"/>
    <property type="match status" value="1"/>
</dbReference>
<comment type="caution">
    <text evidence="2">The sequence shown here is derived from an EMBL/GenBank/DDBJ whole genome shotgun (WGS) entry which is preliminary data.</text>
</comment>